<evidence type="ECO:0000313" key="1">
    <source>
        <dbReference type="EMBL" id="GBG08989.1"/>
    </source>
</evidence>
<reference evidence="1 2" key="1">
    <citation type="submission" date="2017-08" db="EMBL/GenBank/DDBJ databases">
        <title>Substantial Increase in Enzyme Production by Combined Drug-Resistance Mutations in Paenibacillus agaridevorans.</title>
        <authorList>
            <person name="Tanaka Y."/>
            <person name="Funane K."/>
            <person name="Hosaka T."/>
            <person name="Shiwa Y."/>
            <person name="Fujita N."/>
            <person name="Miyazaki T."/>
            <person name="Yoshikawa H."/>
            <person name="Murakami K."/>
            <person name="Kasahara K."/>
            <person name="Inaoka T."/>
            <person name="Hiraga Y."/>
            <person name="Ochi K."/>
        </authorList>
    </citation>
    <scope>NUCLEOTIDE SEQUENCE [LARGE SCALE GENOMIC DNA]</scope>
    <source>
        <strain evidence="1 2">T-3040</strain>
    </source>
</reference>
<dbReference type="RefSeq" id="WP_108993822.1">
    <property type="nucleotide sequence ID" value="NZ_BDQX01000187.1"/>
</dbReference>
<sequence>MEEKQICPWCQTEITWDEEIGPESHCPHCENELSGYRTMNIGIGDGGESDDLDEEDMDLPEWNDTDDDSEADWAAEQEGYIGATRSTLAAQGVIQEITEAQYEVPECPNCREYMLEAGTQVLGGEGFVPTAPEVIGEPILPSPFRIVWYVCPSCFATSSQLSASDREYMMGKLSERE</sequence>
<proteinExistence type="predicted"/>
<keyword evidence="2" id="KW-1185">Reference proteome</keyword>
<name>A0A2R5ETI2_9BACL</name>
<comment type="caution">
    <text evidence="1">The sequence shown here is derived from an EMBL/GenBank/DDBJ whole genome shotgun (WGS) entry which is preliminary data.</text>
</comment>
<protein>
    <submittedName>
        <fullName evidence="1">Uncharacterized protein</fullName>
    </submittedName>
</protein>
<accession>A0A2R5ETI2</accession>
<organism evidence="1 2">
    <name type="scientific">Paenibacillus agaridevorans</name>
    <dbReference type="NCBI Taxonomy" id="171404"/>
    <lineage>
        <taxon>Bacteria</taxon>
        <taxon>Bacillati</taxon>
        <taxon>Bacillota</taxon>
        <taxon>Bacilli</taxon>
        <taxon>Bacillales</taxon>
        <taxon>Paenibacillaceae</taxon>
        <taxon>Paenibacillus</taxon>
    </lineage>
</organism>
<dbReference type="Proteomes" id="UP000245202">
    <property type="component" value="Unassembled WGS sequence"/>
</dbReference>
<gene>
    <name evidence="1" type="ORF">PAT3040_03608</name>
</gene>
<evidence type="ECO:0000313" key="2">
    <source>
        <dbReference type="Proteomes" id="UP000245202"/>
    </source>
</evidence>
<dbReference type="AlphaFoldDB" id="A0A2R5ETI2"/>
<dbReference type="EMBL" id="BDQX01000187">
    <property type="protein sequence ID" value="GBG08989.1"/>
    <property type="molecule type" value="Genomic_DNA"/>
</dbReference>